<evidence type="ECO:0000313" key="1">
    <source>
        <dbReference type="EMBL" id="TCL06000.1"/>
    </source>
</evidence>
<dbReference type="EMBL" id="SJOI01000001">
    <property type="protein sequence ID" value="TCL06000.1"/>
    <property type="molecule type" value="Genomic_DNA"/>
</dbReference>
<comment type="caution">
    <text evidence="1">The sequence shown here is derived from an EMBL/GenBank/DDBJ whole genome shotgun (WGS) entry which is preliminary data.</text>
</comment>
<name>A0A4R1NNT0_9GAMM</name>
<proteinExistence type="predicted"/>
<protein>
    <submittedName>
        <fullName evidence="1">Uncharacterized protein</fullName>
    </submittedName>
</protein>
<dbReference type="Proteomes" id="UP000294555">
    <property type="component" value="Unassembled WGS sequence"/>
</dbReference>
<dbReference type="AlphaFoldDB" id="A0A4R1NNT0"/>
<accession>A0A4R1NNT0</accession>
<organism evidence="1 2">
    <name type="scientific">Sodalis ligni</name>
    <dbReference type="NCBI Taxonomy" id="2697027"/>
    <lineage>
        <taxon>Bacteria</taxon>
        <taxon>Pseudomonadati</taxon>
        <taxon>Pseudomonadota</taxon>
        <taxon>Gammaproteobacteria</taxon>
        <taxon>Enterobacterales</taxon>
        <taxon>Bruguierivoracaceae</taxon>
        <taxon>Sodalis</taxon>
    </lineage>
</organism>
<evidence type="ECO:0000313" key="2">
    <source>
        <dbReference type="Proteomes" id="UP000294555"/>
    </source>
</evidence>
<reference evidence="1 2" key="1">
    <citation type="submission" date="2019-02" db="EMBL/GenBank/DDBJ databases">
        <title>Investigation of anaerobic lignin degradation for improved lignocellulosic biofuels.</title>
        <authorList>
            <person name="Deangelis K."/>
        </authorList>
    </citation>
    <scope>NUCLEOTIDE SEQUENCE [LARGE SCALE GENOMIC DNA]</scope>
    <source>
        <strain evidence="1 2">159R</strain>
    </source>
</reference>
<keyword evidence="2" id="KW-1185">Reference proteome</keyword>
<sequence>MMSGRDSVIDRKHAVNPSLGARSARLRLPSLVAALRANA</sequence>
<gene>
    <name evidence="1" type="ORF">EZJ58_4224</name>
</gene>